<feature type="compositionally biased region" description="Basic residues" evidence="8">
    <location>
        <begin position="1633"/>
        <end position="1643"/>
    </location>
</feature>
<keyword evidence="3 6" id="KW-0677">Repeat</keyword>
<comment type="subcellular location">
    <subcellularLocation>
        <location evidence="1 6">Nucleus</location>
    </subcellularLocation>
</comment>
<evidence type="ECO:0000313" key="11">
    <source>
        <dbReference type="Proteomes" id="UP001190700"/>
    </source>
</evidence>
<dbReference type="Gene3D" id="1.25.10.10">
    <property type="entry name" value="Leucine-rich Repeat Variant"/>
    <property type="match status" value="1"/>
</dbReference>
<dbReference type="Pfam" id="PF12765">
    <property type="entry name" value="Cohesin_HEAT"/>
    <property type="match status" value="1"/>
</dbReference>
<dbReference type="Proteomes" id="UP001190700">
    <property type="component" value="Unassembled WGS sequence"/>
</dbReference>
<gene>
    <name evidence="10" type="ORF">CYMTET_3531</name>
</gene>
<dbReference type="CDD" id="cd23958">
    <property type="entry name" value="SCC2"/>
    <property type="match status" value="1"/>
</dbReference>
<dbReference type="InterPro" id="IPR016024">
    <property type="entry name" value="ARM-type_fold"/>
</dbReference>
<name>A0AAE0H396_9CHLO</name>
<organism evidence="10 11">
    <name type="scientific">Cymbomonas tetramitiformis</name>
    <dbReference type="NCBI Taxonomy" id="36881"/>
    <lineage>
        <taxon>Eukaryota</taxon>
        <taxon>Viridiplantae</taxon>
        <taxon>Chlorophyta</taxon>
        <taxon>Pyramimonadophyceae</taxon>
        <taxon>Pyramimonadales</taxon>
        <taxon>Pyramimonadaceae</taxon>
        <taxon>Cymbomonas</taxon>
    </lineage>
</organism>
<feature type="region of interest" description="Disordered" evidence="8">
    <location>
        <begin position="88"/>
        <end position="143"/>
    </location>
</feature>
<dbReference type="InterPro" id="IPR024986">
    <property type="entry name" value="Nipped-B_C"/>
</dbReference>
<dbReference type="GO" id="GO:0003682">
    <property type="term" value="F:chromatin binding"/>
    <property type="evidence" value="ECO:0007669"/>
    <property type="project" value="TreeGrafter"/>
</dbReference>
<proteinExistence type="inferred from homology"/>
<dbReference type="InterPro" id="IPR033031">
    <property type="entry name" value="Scc2/Nipped-B"/>
</dbReference>
<dbReference type="GO" id="GO:0061775">
    <property type="term" value="F:cohesin loader activity"/>
    <property type="evidence" value="ECO:0007669"/>
    <property type="project" value="InterPro"/>
</dbReference>
<dbReference type="PANTHER" id="PTHR21704">
    <property type="entry name" value="NIPPED-B-LIKE PROTEIN DELANGIN SCC2-RELATED"/>
    <property type="match status" value="1"/>
</dbReference>
<dbReference type="GO" id="GO:0034087">
    <property type="term" value="P:establishment of mitotic sister chromatid cohesion"/>
    <property type="evidence" value="ECO:0007669"/>
    <property type="project" value="TreeGrafter"/>
</dbReference>
<feature type="coiled-coil region" evidence="7">
    <location>
        <begin position="593"/>
        <end position="620"/>
    </location>
</feature>
<keyword evidence="7" id="KW-0175">Coiled coil</keyword>
<feature type="compositionally biased region" description="Low complexity" evidence="8">
    <location>
        <begin position="128"/>
        <end position="139"/>
    </location>
</feature>
<evidence type="ECO:0000256" key="8">
    <source>
        <dbReference type="SAM" id="MobiDB-lite"/>
    </source>
</evidence>
<evidence type="ECO:0000256" key="5">
    <source>
        <dbReference type="ARBA" id="ARBA00023306"/>
    </source>
</evidence>
<evidence type="ECO:0000259" key="9">
    <source>
        <dbReference type="Pfam" id="PF12830"/>
    </source>
</evidence>
<dbReference type="GO" id="GO:0140588">
    <property type="term" value="P:chromatin looping"/>
    <property type="evidence" value="ECO:0007669"/>
    <property type="project" value="InterPro"/>
</dbReference>
<feature type="domain" description="Sister chromatid cohesion C-terminal" evidence="9">
    <location>
        <begin position="1240"/>
        <end position="1430"/>
    </location>
</feature>
<dbReference type="GO" id="GO:0090694">
    <property type="term" value="C:Scc2-Scc4 cohesin loading complex"/>
    <property type="evidence" value="ECO:0007669"/>
    <property type="project" value="TreeGrafter"/>
</dbReference>
<dbReference type="Pfam" id="PF12830">
    <property type="entry name" value="Nipped-B_C"/>
    <property type="match status" value="1"/>
</dbReference>
<comment type="similarity">
    <text evidence="2 6">Belongs to the SCC2/Nipped-B family.</text>
</comment>
<evidence type="ECO:0000256" key="3">
    <source>
        <dbReference type="ARBA" id="ARBA00022737"/>
    </source>
</evidence>
<evidence type="ECO:0000256" key="1">
    <source>
        <dbReference type="ARBA" id="ARBA00004123"/>
    </source>
</evidence>
<feature type="region of interest" description="Disordered" evidence="8">
    <location>
        <begin position="1577"/>
        <end position="1675"/>
    </location>
</feature>
<dbReference type="InterPro" id="IPR026003">
    <property type="entry name" value="Cohesin_HEAT"/>
</dbReference>
<dbReference type="GO" id="GO:0010468">
    <property type="term" value="P:regulation of gene expression"/>
    <property type="evidence" value="ECO:0007669"/>
    <property type="project" value="InterPro"/>
</dbReference>
<reference evidence="10 11" key="1">
    <citation type="journal article" date="2015" name="Genome Biol. Evol.">
        <title>Comparative Genomics of a Bacterivorous Green Alga Reveals Evolutionary Causalities and Consequences of Phago-Mixotrophic Mode of Nutrition.</title>
        <authorList>
            <person name="Burns J.A."/>
            <person name="Paasch A."/>
            <person name="Narechania A."/>
            <person name="Kim E."/>
        </authorList>
    </citation>
    <scope>NUCLEOTIDE SEQUENCE [LARGE SCALE GENOMIC DNA]</scope>
    <source>
        <strain evidence="10 11">PLY_AMNH</strain>
    </source>
</reference>
<keyword evidence="11" id="KW-1185">Reference proteome</keyword>
<evidence type="ECO:0000256" key="6">
    <source>
        <dbReference type="RuleBase" id="RU364107"/>
    </source>
</evidence>
<dbReference type="PANTHER" id="PTHR21704:SF18">
    <property type="entry name" value="NIPPED-B-LIKE PROTEIN"/>
    <property type="match status" value="1"/>
</dbReference>
<comment type="caution">
    <text evidence="10">The sequence shown here is derived from an EMBL/GenBank/DDBJ whole genome shotgun (WGS) entry which is preliminary data.</text>
</comment>
<dbReference type="EMBL" id="LGRX02000271">
    <property type="protein sequence ID" value="KAK3289016.1"/>
    <property type="molecule type" value="Genomic_DNA"/>
</dbReference>
<evidence type="ECO:0000313" key="10">
    <source>
        <dbReference type="EMBL" id="KAK3289016.1"/>
    </source>
</evidence>
<evidence type="ECO:0000256" key="4">
    <source>
        <dbReference type="ARBA" id="ARBA00023242"/>
    </source>
</evidence>
<feature type="compositionally biased region" description="Acidic residues" evidence="8">
    <location>
        <begin position="1647"/>
        <end position="1659"/>
    </location>
</feature>
<evidence type="ECO:0000256" key="2">
    <source>
        <dbReference type="ARBA" id="ARBA00009252"/>
    </source>
</evidence>
<sequence>MKKQKSQKLECSLTRPVESLSTEFVTEPKNVDITEAQIQQATELLESVDVNYLRTRHTFPSAPKSKDGLRGALMQRNPDIFEVATTGERRNTTRAASTATRRSQGGDKARTGSVLEVAVTKSGRKRSSQSSSREVSAVVAQDRKGEKLGETFQSFLEDFFEKTDRAANDEGDSSSYVKLTRELNDHLEELSKHNLLHSAVPVDSVLRLQDVLDGFVMLAEGKLLQDTEEGDSSDFQDILVAVEAAGANLSIMTAADMSRKVYKEESIQKLVHLANYHTTHNVFVAHDAYYRQLYRSNDDKCEDLEDEEFTGSGKKKKRRKSSNTSKGQSNRASSKPLQTLMCKLSLLYGKLGKLLQILKVQDSCVMDLSNTALLILTVEDIQHLQLGAVDILSTIFVHYREHRSMVLDELLDTFLKIPTGKRNLRNFSLLEEEEEKQIQMVSAVLLHCIQGCPSFSTEQSYGVQSKNANGEDGDAESTYRHAKYWTQYFWKGFLRRHAQARTQEIKFSVLVENLVSDVLAVLSSPEWPAASLLLQGLCAVLRSQLSDPTAGSLRSIATEILGKVLAHHKVDASDCEDDKLWDFTEDFWSTSDFTAADKERKLLQRLMQDAKRQLELVQKNSDVVTPTEPGEKVALLRQVLLGYLVGVEKRHTDVAPRLAQTFLVFQWADTDGSDCALSLHRARMEEARKLSTAIEMPRDLGVRLIRWFFQHRPQTTKEMNDLFHRLLYLLEDSNTGARERVIKALGVVVEADPRTLRGQAIQVAVERRLSDSAISVRKAAVELVGKYVGKSAEYGDRYYKAIMDRITDVGVSVRKCVLGILQECMIDPGFNHTVPVLVRIMARIKDEEPSIQQLVCEVFQKKIFAGPIKTLEARTQLLVGVVGQVYESQRQQGHISFPLTAQFPFVEVSARILKGEDKVSHDTEMHSAARSLCSSLLEGILRAKEDVSGAGGPALPFAVTLHTLCTADAHLCIPEDNPLRFVRTLQPYLELSLGNSSSKVHVDEANLLMCMLSVIDAVLEVGKTLPSDLAEALKQNLTELLTRHPFHGVLFLSAQCLCTLGKVYTGAAESVVALVRRFHLHLEQCYRKIEAANQQLHAKRGLFVLGQLSRFGCPFISRQRPGGTTMAGIMQMFLQYMQPGMTMDIRCKAMQACGFLLIAQPEMLLEAGSPIDKLMCEALTSTTAENFKEQALSNLCEMVKAEENQMVKLQHAQMEAIVTQTANKAELPKTVGQGDNCLSGSIIQRYWDIVLGLATKQQSASKVRLKVLQLAEVVLRHGLVHPMSCIAQIMALGGDPEKVIRRLAGNLLTQLDDKYHSFVTDRLPDGLRLTFHFQTQIVKLQNARTQAPTTSTSLVCSAEGREGITVLYQKFRTQRTERNRFLTVLLRRFEASAFKPDELPLLRFHADLLAHLPYHLLEEPLFVVHWLNRVISVRSGTLASQLKSAIAEHKPQDEATDPNPEGIHPAQRPAPMHLDPPSAIPSEALQADCIASIVLAIMLKLKGYLRLQYGLTDVRVQAFSPTDTVKGQELAQAMTEDLPLDVGNINLHSYTTFDLIEQQYLTFKTLMKEDSNDFAAEYVKPKGRGRTSATPGSGRTSATPGSGRTSATPGSGRTSATPASGRGRGRGSGSGRGTKRKASGKKQKGNEEDEEDEDDDDYDPSFRSTAKRLAPLMRQ</sequence>
<dbReference type="SUPFAM" id="SSF48371">
    <property type="entry name" value="ARM repeat"/>
    <property type="match status" value="1"/>
</dbReference>
<feature type="compositionally biased region" description="Polar residues" evidence="8">
    <location>
        <begin position="1587"/>
        <end position="1618"/>
    </location>
</feature>
<feature type="region of interest" description="Disordered" evidence="8">
    <location>
        <begin position="306"/>
        <end position="334"/>
    </location>
</feature>
<feature type="region of interest" description="Disordered" evidence="8">
    <location>
        <begin position="1444"/>
        <end position="1477"/>
    </location>
</feature>
<dbReference type="InterPro" id="IPR011989">
    <property type="entry name" value="ARM-like"/>
</dbReference>
<keyword evidence="5 6" id="KW-0131">Cell cycle</keyword>
<dbReference type="GO" id="GO:1990414">
    <property type="term" value="P:replication-born double-strand break repair via sister chromatid exchange"/>
    <property type="evidence" value="ECO:0007669"/>
    <property type="project" value="TreeGrafter"/>
</dbReference>
<accession>A0AAE0H396</accession>
<dbReference type="GO" id="GO:0071169">
    <property type="term" value="P:establishment of protein localization to chromatin"/>
    <property type="evidence" value="ECO:0007669"/>
    <property type="project" value="TreeGrafter"/>
</dbReference>
<evidence type="ECO:0000256" key="7">
    <source>
        <dbReference type="SAM" id="Coils"/>
    </source>
</evidence>
<feature type="compositionally biased region" description="Low complexity" evidence="8">
    <location>
        <begin position="93"/>
        <end position="103"/>
    </location>
</feature>
<keyword evidence="4 6" id="KW-0539">Nucleus</keyword>
<protein>
    <recommendedName>
        <fullName evidence="6">Sister chromatid cohesion protein</fullName>
    </recommendedName>
</protein>